<evidence type="ECO:0000256" key="2">
    <source>
        <dbReference type="SAM" id="Phobius"/>
    </source>
</evidence>
<keyword evidence="2" id="KW-0472">Membrane</keyword>
<protein>
    <submittedName>
        <fullName evidence="4">Uncharacterized protein</fullName>
    </submittedName>
</protein>
<proteinExistence type="predicted"/>
<feature type="compositionally biased region" description="Low complexity" evidence="1">
    <location>
        <begin position="127"/>
        <end position="144"/>
    </location>
</feature>
<reference evidence="3" key="1">
    <citation type="journal article" date="2013" name="Genetics">
        <title>The draft genome and transcriptome of Panagrellus redivivus are shaped by the harsh demands of a free-living lifestyle.</title>
        <authorList>
            <person name="Srinivasan J."/>
            <person name="Dillman A.R."/>
            <person name="Macchietto M.G."/>
            <person name="Heikkinen L."/>
            <person name="Lakso M."/>
            <person name="Fracchia K.M."/>
            <person name="Antoshechkin I."/>
            <person name="Mortazavi A."/>
            <person name="Wong G."/>
            <person name="Sternberg P.W."/>
        </authorList>
    </citation>
    <scope>NUCLEOTIDE SEQUENCE [LARGE SCALE GENOMIC DNA]</scope>
    <source>
        <strain evidence="3">MT8872</strain>
    </source>
</reference>
<keyword evidence="2" id="KW-0812">Transmembrane</keyword>
<sequence length="144" mass="15782">MSSPSSTSTNSSVPYQIFIIAAPVIVMLMILVCCMKLILVYFMQTRQSRESRAERGNYPGDVPSNVSITILRSPFAELFQQSPPPPSYEESAKQARDQRRQCQVNRAYTFESTESGPPPADSQGPPAYSETASATATASHRTDA</sequence>
<evidence type="ECO:0000313" key="4">
    <source>
        <dbReference type="WBParaSite" id="Pan_g22288.t1"/>
    </source>
</evidence>
<name>A0A7E4VL63_PANRE</name>
<evidence type="ECO:0000256" key="1">
    <source>
        <dbReference type="SAM" id="MobiDB-lite"/>
    </source>
</evidence>
<feature type="region of interest" description="Disordered" evidence="1">
    <location>
        <begin position="79"/>
        <end position="144"/>
    </location>
</feature>
<evidence type="ECO:0000313" key="3">
    <source>
        <dbReference type="Proteomes" id="UP000492821"/>
    </source>
</evidence>
<dbReference type="WBParaSite" id="Pan_g22288.t1">
    <property type="protein sequence ID" value="Pan_g22288.t1"/>
    <property type="gene ID" value="Pan_g22288"/>
</dbReference>
<feature type="transmembrane region" description="Helical" evidence="2">
    <location>
        <begin position="15"/>
        <end position="42"/>
    </location>
</feature>
<keyword evidence="3" id="KW-1185">Reference proteome</keyword>
<feature type="compositionally biased region" description="Basic and acidic residues" evidence="1">
    <location>
        <begin position="90"/>
        <end position="100"/>
    </location>
</feature>
<reference evidence="4" key="2">
    <citation type="submission" date="2020-10" db="UniProtKB">
        <authorList>
            <consortium name="WormBaseParasite"/>
        </authorList>
    </citation>
    <scope>IDENTIFICATION</scope>
</reference>
<feature type="compositionally biased region" description="Polar residues" evidence="1">
    <location>
        <begin position="101"/>
        <end position="115"/>
    </location>
</feature>
<organism evidence="3 4">
    <name type="scientific">Panagrellus redivivus</name>
    <name type="common">Microworm</name>
    <dbReference type="NCBI Taxonomy" id="6233"/>
    <lineage>
        <taxon>Eukaryota</taxon>
        <taxon>Metazoa</taxon>
        <taxon>Ecdysozoa</taxon>
        <taxon>Nematoda</taxon>
        <taxon>Chromadorea</taxon>
        <taxon>Rhabditida</taxon>
        <taxon>Tylenchina</taxon>
        <taxon>Panagrolaimomorpha</taxon>
        <taxon>Panagrolaimoidea</taxon>
        <taxon>Panagrolaimidae</taxon>
        <taxon>Panagrellus</taxon>
    </lineage>
</organism>
<dbReference type="Proteomes" id="UP000492821">
    <property type="component" value="Unassembled WGS sequence"/>
</dbReference>
<accession>A0A7E4VL63</accession>
<keyword evidence="2" id="KW-1133">Transmembrane helix</keyword>
<dbReference type="AlphaFoldDB" id="A0A7E4VL63"/>